<dbReference type="PROSITE" id="PS50893">
    <property type="entry name" value="ABC_TRANSPORTER_2"/>
    <property type="match status" value="1"/>
</dbReference>
<sequence length="255" mass="28392">MSLNQLNLSRHGKKILQDISGEFAGGKIIALLGPNGAGKSTLIQAMARLLKCDGNIELQGHNIATYSSEQLAQKLAYLPQHSQLQFPLEVEEVLSLATLPFSLSKLQQRQQVKQVISDWEIEPLAHKDFRQLSGGEQQRCQIARTYLQLSNMQTEGRGCGLWLLDEPSSSLDLQHQQQLQTVCRQAAEDGHCVVIVLHDLNQAIRLADEVWLLKQGKLVAQGSAKEVMTEALIKQVFNVSARRIDDAGDHFFVFS</sequence>
<dbReference type="PANTHER" id="PTHR42794">
    <property type="entry name" value="HEMIN IMPORT ATP-BINDING PROTEIN HMUV"/>
    <property type="match status" value="1"/>
</dbReference>
<dbReference type="AlphaFoldDB" id="R4YV71"/>
<dbReference type="PANTHER" id="PTHR42794:SF1">
    <property type="entry name" value="HEMIN IMPORT ATP-BINDING PROTEIN HMUV"/>
    <property type="match status" value="1"/>
</dbReference>
<evidence type="ECO:0000313" key="7">
    <source>
        <dbReference type="EMBL" id="CCK77689.1"/>
    </source>
</evidence>
<evidence type="ECO:0000256" key="3">
    <source>
        <dbReference type="ARBA" id="ARBA00022840"/>
    </source>
</evidence>
<keyword evidence="8" id="KW-1185">Reference proteome</keyword>
<feature type="domain" description="ABC transporter" evidence="6">
    <location>
        <begin position="1"/>
        <end position="240"/>
    </location>
</feature>
<dbReference type="HOGENOM" id="CLU_000604_1_11_6"/>
<keyword evidence="2" id="KW-0547">Nucleotide-binding</keyword>
<evidence type="ECO:0000256" key="5">
    <source>
        <dbReference type="ARBA" id="ARBA00037066"/>
    </source>
</evidence>
<dbReference type="InterPro" id="IPR003593">
    <property type="entry name" value="AAA+_ATPase"/>
</dbReference>
<dbReference type="Gene3D" id="3.40.50.300">
    <property type="entry name" value="P-loop containing nucleotide triphosphate hydrolases"/>
    <property type="match status" value="1"/>
</dbReference>
<dbReference type="GO" id="GO:0005524">
    <property type="term" value="F:ATP binding"/>
    <property type="evidence" value="ECO:0007669"/>
    <property type="project" value="UniProtKB-KW"/>
</dbReference>
<dbReference type="KEGG" id="oai:OLEAN_C35130"/>
<accession>R4YV71</accession>
<evidence type="ECO:0000256" key="1">
    <source>
        <dbReference type="ARBA" id="ARBA00022448"/>
    </source>
</evidence>
<comment type="function">
    <text evidence="5">Part of the ABC transporter complex HmuTUV involved in hemin import. Responsible for energy coupling to the transport system.</text>
</comment>
<keyword evidence="1" id="KW-0813">Transport</keyword>
<name>R4YV71_OLEAN</name>
<dbReference type="SMART" id="SM00382">
    <property type="entry name" value="AAA"/>
    <property type="match status" value="1"/>
</dbReference>
<proteinExistence type="predicted"/>
<dbReference type="EMBL" id="FO203512">
    <property type="protein sequence ID" value="CCK77689.1"/>
    <property type="molecule type" value="Genomic_DNA"/>
</dbReference>
<dbReference type="SUPFAM" id="SSF52540">
    <property type="entry name" value="P-loop containing nucleoside triphosphate hydrolases"/>
    <property type="match status" value="1"/>
</dbReference>
<reference evidence="7 8" key="1">
    <citation type="journal article" date="2013" name="Nat. Commun.">
        <title>Genome sequence and functional genomic analysis of the oil-degrading bacterium Oleispira antarctica.</title>
        <authorList>
            <person name="Kube M."/>
            <person name="Chernikova T.N."/>
            <person name="Al-Ramahi Y."/>
            <person name="Beloqui A."/>
            <person name="Lopez-Cortez N."/>
            <person name="Guazzaroni M.E."/>
            <person name="Heipieper H.J."/>
            <person name="Klages S."/>
            <person name="Kotsyurbenko O.R."/>
            <person name="Langer I."/>
            <person name="Nechitaylo T.Y."/>
            <person name="Lunsdorf H."/>
            <person name="Fernandez M."/>
            <person name="Juarez S."/>
            <person name="Ciordia S."/>
            <person name="Singer A."/>
            <person name="Kagan O."/>
            <person name="Egorova O."/>
            <person name="Petit P.A."/>
            <person name="Stogios P."/>
            <person name="Kim Y."/>
            <person name="Tchigvintsev A."/>
            <person name="Flick R."/>
            <person name="Denaro R."/>
            <person name="Genovese M."/>
            <person name="Albar J.P."/>
            <person name="Reva O.N."/>
            <person name="Martinez-Gomariz M."/>
            <person name="Tran H."/>
            <person name="Ferrer M."/>
            <person name="Savchenko A."/>
            <person name="Yakunin A.F."/>
            <person name="Yakimov M.M."/>
            <person name="Golyshina O.V."/>
            <person name="Reinhardt R."/>
            <person name="Golyshin P.N."/>
        </authorList>
    </citation>
    <scope>NUCLEOTIDE SEQUENCE [LARGE SCALE GENOMIC DNA]</scope>
</reference>
<keyword evidence="4" id="KW-1278">Translocase</keyword>
<evidence type="ECO:0000256" key="2">
    <source>
        <dbReference type="ARBA" id="ARBA00022741"/>
    </source>
</evidence>
<dbReference type="InterPro" id="IPR003439">
    <property type="entry name" value="ABC_transporter-like_ATP-bd"/>
</dbReference>
<dbReference type="GO" id="GO:0016887">
    <property type="term" value="F:ATP hydrolysis activity"/>
    <property type="evidence" value="ECO:0007669"/>
    <property type="project" value="InterPro"/>
</dbReference>
<gene>
    <name evidence="7" type="primary">hutD</name>
    <name evidence="7" type="ORF">OLEAN_C35130</name>
</gene>
<dbReference type="STRING" id="698738.OLEAN_C35130"/>
<keyword evidence="3 7" id="KW-0067">ATP-binding</keyword>
<dbReference type="OrthoDB" id="6461291at2"/>
<evidence type="ECO:0000256" key="4">
    <source>
        <dbReference type="ARBA" id="ARBA00022967"/>
    </source>
</evidence>
<evidence type="ECO:0000313" key="8">
    <source>
        <dbReference type="Proteomes" id="UP000032749"/>
    </source>
</evidence>
<dbReference type="CDD" id="cd03214">
    <property type="entry name" value="ABC_Iron-Siderophores_B12_Hemin"/>
    <property type="match status" value="1"/>
</dbReference>
<dbReference type="InterPro" id="IPR027417">
    <property type="entry name" value="P-loop_NTPase"/>
</dbReference>
<dbReference type="Pfam" id="PF00005">
    <property type="entry name" value="ABC_tran"/>
    <property type="match status" value="1"/>
</dbReference>
<evidence type="ECO:0000259" key="6">
    <source>
        <dbReference type="PROSITE" id="PS50893"/>
    </source>
</evidence>
<organism evidence="7 8">
    <name type="scientific">Oleispira antarctica RB-8</name>
    <dbReference type="NCBI Taxonomy" id="698738"/>
    <lineage>
        <taxon>Bacteria</taxon>
        <taxon>Pseudomonadati</taxon>
        <taxon>Pseudomonadota</taxon>
        <taxon>Gammaproteobacteria</taxon>
        <taxon>Oceanospirillales</taxon>
        <taxon>Oceanospirillaceae</taxon>
        <taxon>Oleispira</taxon>
    </lineage>
</organism>
<dbReference type="Proteomes" id="UP000032749">
    <property type="component" value="Chromosome"/>
</dbReference>
<protein>
    <submittedName>
        <fullName evidence="7">ABC-type hemin transporter, ATP-binding protein</fullName>
    </submittedName>
</protein>